<proteinExistence type="predicted"/>
<reference evidence="1" key="1">
    <citation type="submission" date="2018-05" db="EMBL/GenBank/DDBJ databases">
        <authorList>
            <person name="Lanie J.A."/>
            <person name="Ng W.-L."/>
            <person name="Kazmierczak K.M."/>
            <person name="Andrzejewski T.M."/>
            <person name="Davidsen T.M."/>
            <person name="Wayne K.J."/>
            <person name="Tettelin H."/>
            <person name="Glass J.I."/>
            <person name="Rusch D."/>
            <person name="Podicherti R."/>
            <person name="Tsui H.-C.T."/>
            <person name="Winkler M.E."/>
        </authorList>
    </citation>
    <scope>NUCLEOTIDE SEQUENCE</scope>
</reference>
<name>A0A381SGE8_9ZZZZ</name>
<organism evidence="1">
    <name type="scientific">marine metagenome</name>
    <dbReference type="NCBI Taxonomy" id="408172"/>
    <lineage>
        <taxon>unclassified sequences</taxon>
        <taxon>metagenomes</taxon>
        <taxon>ecological metagenomes</taxon>
    </lineage>
</organism>
<evidence type="ECO:0000313" key="1">
    <source>
        <dbReference type="EMBL" id="SVA03145.1"/>
    </source>
</evidence>
<dbReference type="AlphaFoldDB" id="A0A381SGE8"/>
<dbReference type="EMBL" id="UINC01003078">
    <property type="protein sequence ID" value="SVA03145.1"/>
    <property type="molecule type" value="Genomic_DNA"/>
</dbReference>
<accession>A0A381SGE8</accession>
<protein>
    <submittedName>
        <fullName evidence="1">Uncharacterized protein</fullName>
    </submittedName>
</protein>
<gene>
    <name evidence="1" type="ORF">METZ01_LOCUS55999</name>
</gene>
<sequence>MHLSVDGFNTCVPVDVSYDSSRKIYTMTSGSSTANQELDSLLKHKVKSLQV</sequence>